<dbReference type="EMBL" id="KN835238">
    <property type="protein sequence ID" value="KIK42452.1"/>
    <property type="molecule type" value="Genomic_DNA"/>
</dbReference>
<feature type="transmembrane region" description="Helical" evidence="1">
    <location>
        <begin position="73"/>
        <end position="93"/>
    </location>
</feature>
<reference evidence="2 3" key="1">
    <citation type="submission" date="2014-04" db="EMBL/GenBank/DDBJ databases">
        <authorList>
            <consortium name="DOE Joint Genome Institute"/>
            <person name="Kuo A."/>
            <person name="Ruytinx J."/>
            <person name="Rineau F."/>
            <person name="Colpaert J."/>
            <person name="Kohler A."/>
            <person name="Nagy L.G."/>
            <person name="Floudas D."/>
            <person name="Copeland A."/>
            <person name="Barry K.W."/>
            <person name="Cichocki N."/>
            <person name="Veneault-Fourrey C."/>
            <person name="LaButti K."/>
            <person name="Lindquist E.A."/>
            <person name="Lipzen A."/>
            <person name="Lundell T."/>
            <person name="Morin E."/>
            <person name="Murat C."/>
            <person name="Sun H."/>
            <person name="Tunlid A."/>
            <person name="Henrissat B."/>
            <person name="Grigoriev I.V."/>
            <person name="Hibbett D.S."/>
            <person name="Martin F."/>
            <person name="Nordberg H.P."/>
            <person name="Cantor M.N."/>
            <person name="Hua S.X."/>
        </authorList>
    </citation>
    <scope>NUCLEOTIDE SEQUENCE [LARGE SCALE GENOMIC DNA]</scope>
    <source>
        <strain evidence="2 3">UH-Slu-Lm8-n1</strain>
    </source>
</reference>
<gene>
    <name evidence="2" type="ORF">CY34DRAFT_141005</name>
</gene>
<evidence type="ECO:0000313" key="3">
    <source>
        <dbReference type="Proteomes" id="UP000054485"/>
    </source>
</evidence>
<evidence type="ECO:0000256" key="1">
    <source>
        <dbReference type="SAM" id="Phobius"/>
    </source>
</evidence>
<sequence length="138" mass="16208">MIDALTLYYRHQPTTSTRVFGLSCVNGMCCVLVFFPTAITFHIYVHTSLSRFVIIFHFVCTCIYLAYRYGMVLHLLVLVFFCLHRIVTLFPCMTDSDSDSLALLWLWLWFCSGTHAHTHQDSFFFFYPFLIVVYTLFV</sequence>
<protein>
    <submittedName>
        <fullName evidence="2">Uncharacterized protein</fullName>
    </submittedName>
</protein>
<dbReference type="HOGENOM" id="CLU_1856622_0_0_1"/>
<reference evidence="3" key="2">
    <citation type="submission" date="2015-01" db="EMBL/GenBank/DDBJ databases">
        <title>Evolutionary Origins and Diversification of the Mycorrhizal Mutualists.</title>
        <authorList>
            <consortium name="DOE Joint Genome Institute"/>
            <consortium name="Mycorrhizal Genomics Consortium"/>
            <person name="Kohler A."/>
            <person name="Kuo A."/>
            <person name="Nagy L.G."/>
            <person name="Floudas D."/>
            <person name="Copeland A."/>
            <person name="Barry K.W."/>
            <person name="Cichocki N."/>
            <person name="Veneault-Fourrey C."/>
            <person name="LaButti K."/>
            <person name="Lindquist E.A."/>
            <person name="Lipzen A."/>
            <person name="Lundell T."/>
            <person name="Morin E."/>
            <person name="Murat C."/>
            <person name="Riley R."/>
            <person name="Ohm R."/>
            <person name="Sun H."/>
            <person name="Tunlid A."/>
            <person name="Henrissat B."/>
            <person name="Grigoriev I.V."/>
            <person name="Hibbett D.S."/>
            <person name="Martin F."/>
        </authorList>
    </citation>
    <scope>NUCLEOTIDE SEQUENCE [LARGE SCALE GENOMIC DNA]</scope>
    <source>
        <strain evidence="3">UH-Slu-Lm8-n1</strain>
    </source>
</reference>
<evidence type="ECO:0000313" key="2">
    <source>
        <dbReference type="EMBL" id="KIK42452.1"/>
    </source>
</evidence>
<dbReference type="AlphaFoldDB" id="A0A0D0B7S5"/>
<keyword evidence="3" id="KW-1185">Reference proteome</keyword>
<keyword evidence="1" id="KW-1133">Transmembrane helix</keyword>
<feature type="transmembrane region" description="Helical" evidence="1">
    <location>
        <begin position="48"/>
        <end position="67"/>
    </location>
</feature>
<dbReference type="InParanoid" id="A0A0D0B7S5"/>
<feature type="transmembrane region" description="Helical" evidence="1">
    <location>
        <begin position="20"/>
        <end position="41"/>
    </location>
</feature>
<accession>A0A0D0B7S5</accession>
<keyword evidence="1" id="KW-0812">Transmembrane</keyword>
<dbReference type="Proteomes" id="UP000054485">
    <property type="component" value="Unassembled WGS sequence"/>
</dbReference>
<proteinExistence type="predicted"/>
<organism evidence="2 3">
    <name type="scientific">Suillus luteus UH-Slu-Lm8-n1</name>
    <dbReference type="NCBI Taxonomy" id="930992"/>
    <lineage>
        <taxon>Eukaryota</taxon>
        <taxon>Fungi</taxon>
        <taxon>Dikarya</taxon>
        <taxon>Basidiomycota</taxon>
        <taxon>Agaricomycotina</taxon>
        <taxon>Agaricomycetes</taxon>
        <taxon>Agaricomycetidae</taxon>
        <taxon>Boletales</taxon>
        <taxon>Suillineae</taxon>
        <taxon>Suillaceae</taxon>
        <taxon>Suillus</taxon>
    </lineage>
</organism>
<feature type="transmembrane region" description="Helical" evidence="1">
    <location>
        <begin position="122"/>
        <end position="137"/>
    </location>
</feature>
<keyword evidence="1" id="KW-0472">Membrane</keyword>
<name>A0A0D0B7S5_9AGAM</name>